<organism evidence="2 3">
    <name type="scientific">Actinopolymorpha singaporensis</name>
    <dbReference type="NCBI Taxonomy" id="117157"/>
    <lineage>
        <taxon>Bacteria</taxon>
        <taxon>Bacillati</taxon>
        <taxon>Actinomycetota</taxon>
        <taxon>Actinomycetes</taxon>
        <taxon>Propionibacteriales</taxon>
        <taxon>Actinopolymorphaceae</taxon>
        <taxon>Actinopolymorpha</taxon>
    </lineage>
</organism>
<dbReference type="SUPFAM" id="SSF56112">
    <property type="entry name" value="Protein kinase-like (PK-like)"/>
    <property type="match status" value="1"/>
</dbReference>
<dbReference type="InterPro" id="IPR002575">
    <property type="entry name" value="Aminoglycoside_PTrfase"/>
</dbReference>
<dbReference type="AlphaFoldDB" id="A0A1H1XZS1"/>
<proteinExistence type="predicted"/>
<dbReference type="OrthoDB" id="3676359at2"/>
<dbReference type="Proteomes" id="UP000198983">
    <property type="component" value="Chromosome I"/>
</dbReference>
<evidence type="ECO:0000313" key="3">
    <source>
        <dbReference type="Proteomes" id="UP000198983"/>
    </source>
</evidence>
<gene>
    <name evidence="2" type="ORF">SAMN04489717_5216</name>
</gene>
<keyword evidence="2" id="KW-0808">Transferase</keyword>
<dbReference type="RefSeq" id="WP_092656158.1">
    <property type="nucleotide sequence ID" value="NZ_LT629732.1"/>
</dbReference>
<dbReference type="STRING" id="117157.SAMN04489717_5216"/>
<dbReference type="GO" id="GO:0016740">
    <property type="term" value="F:transferase activity"/>
    <property type="evidence" value="ECO:0007669"/>
    <property type="project" value="UniProtKB-KW"/>
</dbReference>
<dbReference type="Gene3D" id="3.90.1200.10">
    <property type="match status" value="1"/>
</dbReference>
<keyword evidence="3" id="KW-1185">Reference proteome</keyword>
<accession>A0A1H1XZS1</accession>
<evidence type="ECO:0000259" key="1">
    <source>
        <dbReference type="Pfam" id="PF01636"/>
    </source>
</evidence>
<dbReference type="PANTHER" id="PTHR21310">
    <property type="entry name" value="AMINOGLYCOSIDE PHOSPHOTRANSFERASE-RELATED-RELATED"/>
    <property type="match status" value="1"/>
</dbReference>
<dbReference type="EMBL" id="LT629732">
    <property type="protein sequence ID" value="SDT14680.1"/>
    <property type="molecule type" value="Genomic_DNA"/>
</dbReference>
<protein>
    <submittedName>
        <fullName evidence="2">Phosphotransferase enzyme family protein</fullName>
    </submittedName>
</protein>
<name>A0A1H1XZS1_9ACTN</name>
<reference evidence="2 3" key="1">
    <citation type="submission" date="2016-10" db="EMBL/GenBank/DDBJ databases">
        <authorList>
            <person name="de Groot N.N."/>
        </authorList>
    </citation>
    <scope>NUCLEOTIDE SEQUENCE [LARGE SCALE GENOMIC DNA]</scope>
    <source>
        <strain evidence="2 3">DSM 22024</strain>
    </source>
</reference>
<sequence>MPDDHPDLAPVRRLDPAHLVALVNDHTGARLTLLGPAPGGEVGAAFVRWPDGRDGVLTMGPAGRADELRTTAEILAAARARGLPVPAYDLVAEVPDAVAIVQERLPGSPPARDDRAVIEAMVELNGRFAGLLADRPDLQPPDLYLRHSGPGFCLHEPLERYDDRTRGLLSWIREVGAGDDARMAGEDLVHLDFHAGNVLVDETGAITGIFDWDGIGRGDRRFDLVTLRFGVASRNGDPDAARWLDDVIDRTIEPSTLRVYWASMSLRMVDWMIRHYSAAEVDAMIDFARTRIDD</sequence>
<evidence type="ECO:0000313" key="2">
    <source>
        <dbReference type="EMBL" id="SDT14680.1"/>
    </source>
</evidence>
<dbReference type="InterPro" id="IPR011009">
    <property type="entry name" value="Kinase-like_dom_sf"/>
</dbReference>
<dbReference type="InterPro" id="IPR051678">
    <property type="entry name" value="AGP_Transferase"/>
</dbReference>
<feature type="domain" description="Aminoglycoside phosphotransferase" evidence="1">
    <location>
        <begin position="46"/>
        <end position="250"/>
    </location>
</feature>
<dbReference type="Pfam" id="PF01636">
    <property type="entry name" value="APH"/>
    <property type="match status" value="1"/>
</dbReference>